<dbReference type="InterPro" id="IPR028082">
    <property type="entry name" value="Peripla_BP_I"/>
</dbReference>
<dbReference type="RefSeq" id="WP_139602878.1">
    <property type="nucleotide sequence ID" value="NZ_VDCQ01000017.1"/>
</dbReference>
<dbReference type="PANTHER" id="PTHR30146">
    <property type="entry name" value="LACI-RELATED TRANSCRIPTIONAL REPRESSOR"/>
    <property type="match status" value="1"/>
</dbReference>
<organism evidence="5 6">
    <name type="scientific">Paenibacillus hemerocallicola</name>
    <dbReference type="NCBI Taxonomy" id="1172614"/>
    <lineage>
        <taxon>Bacteria</taxon>
        <taxon>Bacillati</taxon>
        <taxon>Bacillota</taxon>
        <taxon>Bacilli</taxon>
        <taxon>Bacillales</taxon>
        <taxon>Paenibacillaceae</taxon>
        <taxon>Paenibacillus</taxon>
    </lineage>
</organism>
<proteinExistence type="predicted"/>
<gene>
    <name evidence="5" type="ORF">FE784_14275</name>
</gene>
<dbReference type="SUPFAM" id="SSF46689">
    <property type="entry name" value="Homeodomain-like"/>
    <property type="match status" value="2"/>
</dbReference>
<dbReference type="Proteomes" id="UP000307943">
    <property type="component" value="Unassembled WGS sequence"/>
</dbReference>
<name>A0A5C4T9L6_9BACL</name>
<dbReference type="GO" id="GO:0003700">
    <property type="term" value="F:DNA-binding transcription factor activity"/>
    <property type="evidence" value="ECO:0007669"/>
    <property type="project" value="InterPro"/>
</dbReference>
<dbReference type="EMBL" id="VDCQ01000017">
    <property type="protein sequence ID" value="TNJ65585.1"/>
    <property type="molecule type" value="Genomic_DNA"/>
</dbReference>
<dbReference type="InterPro" id="IPR018060">
    <property type="entry name" value="HTH_AraC"/>
</dbReference>
<dbReference type="InterPro" id="IPR054031">
    <property type="entry name" value="XylR_PBP1"/>
</dbReference>
<dbReference type="Gene3D" id="3.40.50.2300">
    <property type="match status" value="2"/>
</dbReference>
<dbReference type="Pfam" id="PF12833">
    <property type="entry name" value="HTH_18"/>
    <property type="match status" value="1"/>
</dbReference>
<evidence type="ECO:0000256" key="2">
    <source>
        <dbReference type="ARBA" id="ARBA00023125"/>
    </source>
</evidence>
<protein>
    <submittedName>
        <fullName evidence="5">DNA-binding transcriptional regulator</fullName>
    </submittedName>
</protein>
<dbReference type="GO" id="GO:0000976">
    <property type="term" value="F:transcription cis-regulatory region binding"/>
    <property type="evidence" value="ECO:0007669"/>
    <property type="project" value="TreeGrafter"/>
</dbReference>
<dbReference type="Pfam" id="PF22177">
    <property type="entry name" value="PBP1_XylR"/>
    <property type="match status" value="1"/>
</dbReference>
<dbReference type="InterPro" id="IPR009057">
    <property type="entry name" value="Homeodomain-like_sf"/>
</dbReference>
<dbReference type="OrthoDB" id="9795616at2"/>
<keyword evidence="1" id="KW-0805">Transcription regulation</keyword>
<dbReference type="SMART" id="SM00342">
    <property type="entry name" value="HTH_ARAC"/>
    <property type="match status" value="1"/>
</dbReference>
<evidence type="ECO:0000259" key="4">
    <source>
        <dbReference type="PROSITE" id="PS01124"/>
    </source>
</evidence>
<sequence>MRNFTADDPHRQEEKPQKHVALLIETSNEYARGLLAGIKSYIRTHRPWSIYLGEHSRLGTDLSWLNDWRGDGILARIENKEIAEYVRLLNVPTVDLSASRLIPALPCVETDDETIADWAAEHFAGRGLRHYAYCGDPSFPWSVQRERHFERIVRRNGHTIHRFQHESKSTVMEERMAMARWVGQLPKPIGIMACYDIMAHSLLEACRIAGVAVPDQVAILGVDNDDLLCNLSSPPLSSIRTDTMKTGYMAASLLDRMMAGERIDPQVWSIPPLEVVTRLSTDVVAVDDPYVSAAVQFIREHAYEDLKVEDVLRAIPLSRRSLDHRFRQALGRTAHEEIVQVRMKLLKRLLTETDWTLSVIAERLSFKHAEYMGVAFKKFAGLSPGAYREKHSGTR</sequence>
<evidence type="ECO:0000313" key="6">
    <source>
        <dbReference type="Proteomes" id="UP000307943"/>
    </source>
</evidence>
<evidence type="ECO:0000313" key="5">
    <source>
        <dbReference type="EMBL" id="TNJ65585.1"/>
    </source>
</evidence>
<accession>A0A5C4T9L6</accession>
<dbReference type="PANTHER" id="PTHR30146:SF24">
    <property type="entry name" value="XYLOSE OPERON REGULATORY PROTEIN"/>
    <property type="match status" value="1"/>
</dbReference>
<evidence type="ECO:0000256" key="1">
    <source>
        <dbReference type="ARBA" id="ARBA00023015"/>
    </source>
</evidence>
<dbReference type="PROSITE" id="PS01124">
    <property type="entry name" value="HTH_ARAC_FAMILY_2"/>
    <property type="match status" value="1"/>
</dbReference>
<keyword evidence="3" id="KW-0804">Transcription</keyword>
<dbReference type="CDD" id="cd01543">
    <property type="entry name" value="PBP1_XylR"/>
    <property type="match status" value="1"/>
</dbReference>
<dbReference type="InterPro" id="IPR046335">
    <property type="entry name" value="LacI/GalR-like_sensor"/>
</dbReference>
<keyword evidence="2 5" id="KW-0238">DNA-binding</keyword>
<evidence type="ECO:0000256" key="3">
    <source>
        <dbReference type="ARBA" id="ARBA00023163"/>
    </source>
</evidence>
<dbReference type="AlphaFoldDB" id="A0A5C4T9L6"/>
<reference evidence="5 6" key="1">
    <citation type="submission" date="2019-05" db="EMBL/GenBank/DDBJ databases">
        <title>We sequenced the genome of Paenibacillus hemerocallicola KCTC 33185 for further insight into its adaptation and study the phylogeny of Paenibacillus.</title>
        <authorList>
            <person name="Narsing Rao M.P."/>
        </authorList>
    </citation>
    <scope>NUCLEOTIDE SEQUENCE [LARGE SCALE GENOMIC DNA]</scope>
    <source>
        <strain evidence="5 6">KCTC 33185</strain>
    </source>
</reference>
<dbReference type="Pfam" id="PF13377">
    <property type="entry name" value="Peripla_BP_3"/>
    <property type="match status" value="1"/>
</dbReference>
<feature type="domain" description="HTH araC/xylS-type" evidence="4">
    <location>
        <begin position="292"/>
        <end position="390"/>
    </location>
</feature>
<dbReference type="Gene3D" id="1.10.10.60">
    <property type="entry name" value="Homeodomain-like"/>
    <property type="match status" value="1"/>
</dbReference>
<keyword evidence="6" id="KW-1185">Reference proteome</keyword>
<dbReference type="SUPFAM" id="SSF53822">
    <property type="entry name" value="Periplasmic binding protein-like I"/>
    <property type="match status" value="1"/>
</dbReference>
<comment type="caution">
    <text evidence="5">The sequence shown here is derived from an EMBL/GenBank/DDBJ whole genome shotgun (WGS) entry which is preliminary data.</text>
</comment>